<name>A0AAX6HQ31_IRIPA</name>
<keyword evidence="2" id="KW-1185">Reference proteome</keyword>
<reference evidence="1" key="1">
    <citation type="journal article" date="2023" name="GigaByte">
        <title>Genome assembly of the bearded iris, Iris pallida Lam.</title>
        <authorList>
            <person name="Bruccoleri R.E."/>
            <person name="Oakeley E.J."/>
            <person name="Faust A.M.E."/>
            <person name="Altorfer M."/>
            <person name="Dessus-Babus S."/>
            <person name="Burckhardt D."/>
            <person name="Oertli M."/>
            <person name="Naumann U."/>
            <person name="Petersen F."/>
            <person name="Wong J."/>
        </authorList>
    </citation>
    <scope>NUCLEOTIDE SEQUENCE</scope>
    <source>
        <strain evidence="1">GSM-AAB239-AS_SAM_17_03QT</strain>
    </source>
</reference>
<evidence type="ECO:0000313" key="2">
    <source>
        <dbReference type="Proteomes" id="UP001140949"/>
    </source>
</evidence>
<evidence type="ECO:0000313" key="1">
    <source>
        <dbReference type="EMBL" id="KAJ6842928.1"/>
    </source>
</evidence>
<reference evidence="1" key="2">
    <citation type="submission" date="2023-04" db="EMBL/GenBank/DDBJ databases">
        <authorList>
            <person name="Bruccoleri R.E."/>
            <person name="Oakeley E.J."/>
            <person name="Faust A.-M."/>
            <person name="Dessus-Babus S."/>
            <person name="Altorfer M."/>
            <person name="Burckhardt D."/>
            <person name="Oertli M."/>
            <person name="Naumann U."/>
            <person name="Petersen F."/>
            <person name="Wong J."/>
        </authorList>
    </citation>
    <scope>NUCLEOTIDE SEQUENCE</scope>
    <source>
        <strain evidence="1">GSM-AAB239-AS_SAM_17_03QT</strain>
        <tissue evidence="1">Leaf</tissue>
    </source>
</reference>
<dbReference type="EMBL" id="JANAVB010007399">
    <property type="protein sequence ID" value="KAJ6842928.1"/>
    <property type="molecule type" value="Genomic_DNA"/>
</dbReference>
<dbReference type="PANTHER" id="PTHR33103:SF19">
    <property type="entry name" value="OS09G0544700 PROTEIN"/>
    <property type="match status" value="1"/>
</dbReference>
<dbReference type="Proteomes" id="UP001140949">
    <property type="component" value="Unassembled WGS sequence"/>
</dbReference>
<dbReference type="Pfam" id="PF05056">
    <property type="entry name" value="DUF674"/>
    <property type="match status" value="1"/>
</dbReference>
<dbReference type="AlphaFoldDB" id="A0AAX6HQ31"/>
<accession>A0AAX6HQ31</accession>
<dbReference type="PANTHER" id="PTHR33103">
    <property type="entry name" value="OS01G0153900 PROTEIN"/>
    <property type="match status" value="1"/>
</dbReference>
<gene>
    <name evidence="1" type="ORF">M6B38_299285</name>
</gene>
<sequence>MAASRKKETPLTLTLLLAPSLHRVVFAEADSRFVDVLLSFLTLPVATVIRLTRSSSFPGSLPCLYESVRSLDPGLLRSPSCKPMLLSPRSAAGSRCEELGINVDDSDHRVYYKCSNSRSCCRFSTVSAVEGVRCGCGGVLEVPIRRVAGKEDGDGVFVEGAGRFMVGDDLKVMPVSMGEGLEMMRRLGVEDGSEVEKRIVEVGSEEILMLLKRSLVSETPLTDVFLREPDNIDFVEKLVGTSIAQARGKHNRTTRDPKRINVKLYLSTESNRVVCAESGKEFVDLLFSFLTFPLGAILKLLNMHAFIGCIDNLYKSVELLSSGCGYMKSEESKDMLLAPKLAPHFSCSSQLLDIGEVFRQKIRTSACRTCEAPVTADRCFHGMQYGVYDEINPKRQNSDLEQEEGYVKGLVKFMVTDELEVTPLSPISGVNIIQKLMLPVNCLEETEASLGETEALDLLQACLISRTPLSDIFSPCLLTLLQENWFGKLPSKTSDMKKM</sequence>
<dbReference type="InterPro" id="IPR007750">
    <property type="entry name" value="DUF674"/>
</dbReference>
<protein>
    <submittedName>
        <fullName evidence="1">Uncharacterized protein</fullName>
    </submittedName>
</protein>
<proteinExistence type="predicted"/>
<comment type="caution">
    <text evidence="1">The sequence shown here is derived from an EMBL/GenBank/DDBJ whole genome shotgun (WGS) entry which is preliminary data.</text>
</comment>
<organism evidence="1 2">
    <name type="scientific">Iris pallida</name>
    <name type="common">Sweet iris</name>
    <dbReference type="NCBI Taxonomy" id="29817"/>
    <lineage>
        <taxon>Eukaryota</taxon>
        <taxon>Viridiplantae</taxon>
        <taxon>Streptophyta</taxon>
        <taxon>Embryophyta</taxon>
        <taxon>Tracheophyta</taxon>
        <taxon>Spermatophyta</taxon>
        <taxon>Magnoliopsida</taxon>
        <taxon>Liliopsida</taxon>
        <taxon>Asparagales</taxon>
        <taxon>Iridaceae</taxon>
        <taxon>Iridoideae</taxon>
        <taxon>Irideae</taxon>
        <taxon>Iris</taxon>
    </lineage>
</organism>